<organism evidence="1 2">
    <name type="scientific">Pseudomonas simiae</name>
    <dbReference type="NCBI Taxonomy" id="321846"/>
    <lineage>
        <taxon>Bacteria</taxon>
        <taxon>Pseudomonadati</taxon>
        <taxon>Pseudomonadota</taxon>
        <taxon>Gammaproteobacteria</taxon>
        <taxon>Pseudomonadales</taxon>
        <taxon>Pseudomonadaceae</taxon>
        <taxon>Pseudomonas</taxon>
    </lineage>
</organism>
<sequence>MGILIRRGPAGAQVRAIEGMDQRRNAVSGGRACRQWNKAQNARSDGSVAVCVSEEPSMRESQC</sequence>
<comment type="caution">
    <text evidence="1">The sequence shown here is derived from an EMBL/GenBank/DDBJ whole genome shotgun (WGS) entry which is preliminary data.</text>
</comment>
<dbReference type="AlphaFoldDB" id="U1TAC0"/>
<dbReference type="EMBL" id="AVQG01000002">
    <property type="protein sequence ID" value="ERH61135.1"/>
    <property type="molecule type" value="Genomic_DNA"/>
</dbReference>
<gene>
    <name evidence="1" type="ORF">O204_15980</name>
</gene>
<proteinExistence type="predicted"/>
<evidence type="ECO:0000313" key="2">
    <source>
        <dbReference type="Proteomes" id="UP000016504"/>
    </source>
</evidence>
<evidence type="ECO:0000313" key="1">
    <source>
        <dbReference type="EMBL" id="ERH61135.1"/>
    </source>
</evidence>
<protein>
    <submittedName>
        <fullName evidence="1">Uncharacterized protein</fullName>
    </submittedName>
</protein>
<reference evidence="1 2" key="1">
    <citation type="submission" date="2013-08" db="EMBL/GenBank/DDBJ databases">
        <title>Biodegradation of aromatic compounds in biofilm forming Pseudomonas isolated from sewage sludge.</title>
        <authorList>
            <person name="Qureshi A."/>
            <person name="Ghosh S."/>
            <person name="Khardenavis A.A."/>
            <person name="Kapley A."/>
            <person name="Purohit H.J."/>
        </authorList>
    </citation>
    <scope>NUCLEOTIDE SEQUENCE [LARGE SCALE GENOMIC DNA]</scope>
    <source>
        <strain evidence="1 2">EGD-AQ6</strain>
    </source>
</reference>
<dbReference type="Proteomes" id="UP000016504">
    <property type="component" value="Unassembled WGS sequence"/>
</dbReference>
<name>U1TAC0_9PSED</name>
<accession>U1TAC0</accession>